<evidence type="ECO:0000256" key="2">
    <source>
        <dbReference type="ARBA" id="ARBA00022450"/>
    </source>
</evidence>
<dbReference type="SUPFAM" id="SSF52777">
    <property type="entry name" value="CoA-dependent acyltransferases"/>
    <property type="match status" value="2"/>
</dbReference>
<dbReference type="GO" id="GO:0003824">
    <property type="term" value="F:catalytic activity"/>
    <property type="evidence" value="ECO:0007669"/>
    <property type="project" value="InterPro"/>
</dbReference>
<dbReference type="AlphaFoldDB" id="A0A641ARH5"/>
<dbReference type="InterPro" id="IPR001242">
    <property type="entry name" value="Condensation_dom"/>
</dbReference>
<keyword evidence="3" id="KW-0597">Phosphoprotein</keyword>
<dbReference type="Pfam" id="PF00668">
    <property type="entry name" value="Condensation"/>
    <property type="match status" value="1"/>
</dbReference>
<dbReference type="PANTHER" id="PTHR45527:SF1">
    <property type="entry name" value="FATTY ACID SYNTHASE"/>
    <property type="match status" value="1"/>
</dbReference>
<comment type="caution">
    <text evidence="5">The sequence shown here is derived from an EMBL/GenBank/DDBJ whole genome shotgun (WGS) entry which is preliminary data.</text>
</comment>
<dbReference type="Pfam" id="PF00550">
    <property type="entry name" value="PP-binding"/>
    <property type="match status" value="1"/>
</dbReference>
<dbReference type="Pfam" id="PF00501">
    <property type="entry name" value="AMP-binding"/>
    <property type="match status" value="2"/>
</dbReference>
<dbReference type="PROSITE" id="PS00455">
    <property type="entry name" value="AMP_BINDING"/>
    <property type="match status" value="1"/>
</dbReference>
<dbReference type="Gene3D" id="3.30.300.30">
    <property type="match status" value="1"/>
</dbReference>
<feature type="domain" description="Carrier" evidence="4">
    <location>
        <begin position="503"/>
        <end position="577"/>
    </location>
</feature>
<gene>
    <name evidence="5" type="ORF">ESP62_005850</name>
</gene>
<proteinExistence type="predicted"/>
<keyword evidence="2" id="KW-0596">Phosphopantetheine</keyword>
<dbReference type="InterPro" id="IPR042099">
    <property type="entry name" value="ANL_N_sf"/>
</dbReference>
<dbReference type="EMBL" id="SDPP02000001">
    <property type="protein sequence ID" value="KAA1380690.1"/>
    <property type="molecule type" value="Genomic_DNA"/>
</dbReference>
<dbReference type="CDD" id="cd05930">
    <property type="entry name" value="A_NRPS"/>
    <property type="match status" value="1"/>
</dbReference>
<dbReference type="InterPro" id="IPR036736">
    <property type="entry name" value="ACP-like_sf"/>
</dbReference>
<evidence type="ECO:0000256" key="1">
    <source>
        <dbReference type="ARBA" id="ARBA00001957"/>
    </source>
</evidence>
<dbReference type="GO" id="GO:0008610">
    <property type="term" value="P:lipid biosynthetic process"/>
    <property type="evidence" value="ECO:0007669"/>
    <property type="project" value="UniProtKB-ARBA"/>
</dbReference>
<dbReference type="Gene3D" id="3.30.559.10">
    <property type="entry name" value="Chloramphenicol acetyltransferase-like domain"/>
    <property type="match status" value="1"/>
</dbReference>
<dbReference type="Gene3D" id="3.40.50.12780">
    <property type="entry name" value="N-terminal domain of ligase-like"/>
    <property type="match status" value="1"/>
</dbReference>
<dbReference type="PROSITE" id="PS50075">
    <property type="entry name" value="CARRIER"/>
    <property type="match status" value="1"/>
</dbReference>
<dbReference type="InterPro" id="IPR000873">
    <property type="entry name" value="AMP-dep_synth/lig_dom"/>
</dbReference>
<dbReference type="InterPro" id="IPR023213">
    <property type="entry name" value="CAT-like_dom_sf"/>
</dbReference>
<dbReference type="GO" id="GO:0005737">
    <property type="term" value="C:cytoplasm"/>
    <property type="evidence" value="ECO:0007669"/>
    <property type="project" value="TreeGrafter"/>
</dbReference>
<dbReference type="SUPFAM" id="SSF56801">
    <property type="entry name" value="Acetyl-CoA synthetase-like"/>
    <property type="match status" value="1"/>
</dbReference>
<evidence type="ECO:0000313" key="5">
    <source>
        <dbReference type="EMBL" id="KAA1380690.1"/>
    </source>
</evidence>
<dbReference type="Gene3D" id="1.10.1200.10">
    <property type="entry name" value="ACP-like"/>
    <property type="match status" value="1"/>
</dbReference>
<evidence type="ECO:0000313" key="6">
    <source>
        <dbReference type="Proteomes" id="UP001515100"/>
    </source>
</evidence>
<dbReference type="Proteomes" id="UP001515100">
    <property type="component" value="Unassembled WGS sequence"/>
</dbReference>
<sequence length="1025" mass="109028">MSLTNHACAGREAPGRQGVLSALRQRVEFAPDSVALTTSSVSVTASELWDRAIAMSRQLREVGVREADLVAVQVPRGPDVVVAMLGTWLSGAAFVPIDQSTPDERRAEILSRSGAAATIETGLAVRGLDTTKVPRDAAYVIYTSGSTGSPKGVVVGHDALRRHTDDIIGLLGLSSGSVVLQFASIAFDVAQEEIWPTLVAGGTVAFFEGPVPDVAELGDVTSSLGVTVLQLPTAYWRLACQTLTPADAPLFAGVAIVVIGGENATALDLAAHRASALGHTTLVNGYGPTEAVVTATAFTIGPHDPLPTSAGLPIGTAVGDRVAHVVDAEGRPTTAGDPGELWIGGSTLADGYLDDPDQTADRFRPDPWSDSGTRMYRTGDLVVEHSTGQLEFLGRVDNQVKVRGHRIELEEIDRHLLEANGVTAAVAFVLDDGAGGSVLGAAVTGSSGLTSESIRREIGGRVPSYLVPTVISVTDSLPLTTSGKIDRRRAADRLSRPAAVPSSVGDDPLSVVVGLMRELLLDPGIGPDDDFIGAGGDSLMAMRISAHARDSGLPLRPTDLLHARTARAAVDRAIERSDGAASRAPEEAGPVAMLPAQHRWLHDGPLVDPDQFCLNALFSTDPGRDVDELVGVVQSLRERHPALRTALLDDGSVRLGTNDIEGARDAVRVVDLRDVPPSEQRSTVEQHLADAQTSLSLSTGRVLQLLVLELGDGSARMLLTVHHFVLDGVSVGLLVDDLENLLAGAHVTSAVTGPRAVGEALTTWLTTAEARQDARDWATSTRPFAALRATRDDDDRLPTLRTDRFRLSAKLTSTMTELGRQDIPTHAFVLCCLAGGLARWSGETTHGVDVYAHSRDIAVGDLDLSRTVAYVQSTFPVVVDWQGSGRRAFDAAFGQLAQIPVRRYGFDALRFCSPDADVRQQLSSLPRPAVRLNFRGHLLRLEQRATEQVLRPATEDFGAHRSPRQRERYLLMVEGDIVDGELEVSLKYSTGRWDPSDIARLAASIEDVMTEVLDESAAPADGGHL</sequence>
<dbReference type="PROSITE" id="PS00012">
    <property type="entry name" value="PHOSPHOPANTETHEINE"/>
    <property type="match status" value="1"/>
</dbReference>
<accession>A0A641ARH5</accession>
<name>A0A641ARH5_9ACTN</name>
<evidence type="ECO:0000256" key="3">
    <source>
        <dbReference type="ARBA" id="ARBA00022553"/>
    </source>
</evidence>
<dbReference type="SUPFAM" id="SSF47336">
    <property type="entry name" value="ACP-like"/>
    <property type="match status" value="1"/>
</dbReference>
<evidence type="ECO:0000259" key="4">
    <source>
        <dbReference type="PROSITE" id="PS50075"/>
    </source>
</evidence>
<dbReference type="InterPro" id="IPR020845">
    <property type="entry name" value="AMP-binding_CS"/>
</dbReference>
<dbReference type="InterPro" id="IPR006162">
    <property type="entry name" value="Ppantetheine_attach_site"/>
</dbReference>
<dbReference type="OrthoDB" id="9803968at2"/>
<dbReference type="GO" id="GO:0044550">
    <property type="term" value="P:secondary metabolite biosynthetic process"/>
    <property type="evidence" value="ECO:0007669"/>
    <property type="project" value="TreeGrafter"/>
</dbReference>
<dbReference type="GO" id="GO:0031177">
    <property type="term" value="F:phosphopantetheine binding"/>
    <property type="evidence" value="ECO:0007669"/>
    <property type="project" value="TreeGrafter"/>
</dbReference>
<comment type="cofactor">
    <cofactor evidence="1">
        <name>pantetheine 4'-phosphate</name>
        <dbReference type="ChEBI" id="CHEBI:47942"/>
    </cofactor>
</comment>
<dbReference type="GO" id="GO:0043041">
    <property type="term" value="P:amino acid activation for nonribosomal peptide biosynthetic process"/>
    <property type="evidence" value="ECO:0007669"/>
    <property type="project" value="TreeGrafter"/>
</dbReference>
<dbReference type="Gene3D" id="3.30.559.30">
    <property type="entry name" value="Nonribosomal peptide synthetase, condensation domain"/>
    <property type="match status" value="1"/>
</dbReference>
<protein>
    <submittedName>
        <fullName evidence="5">AMP-binding protein</fullName>
    </submittedName>
</protein>
<dbReference type="PANTHER" id="PTHR45527">
    <property type="entry name" value="NONRIBOSOMAL PEPTIDE SYNTHETASE"/>
    <property type="match status" value="1"/>
</dbReference>
<keyword evidence="6" id="KW-1185">Reference proteome</keyword>
<reference evidence="5" key="1">
    <citation type="submission" date="2019-09" db="EMBL/GenBank/DDBJ databases">
        <authorList>
            <person name="Li J."/>
        </authorList>
    </citation>
    <scope>NUCLEOTIDE SEQUENCE [LARGE SCALE GENOMIC DNA]</scope>
    <source>
        <strain evidence="5">NRBC 14897</strain>
    </source>
</reference>
<organism evidence="5 6">
    <name type="scientific">Aeromicrobium fastidiosum</name>
    <dbReference type="NCBI Taxonomy" id="52699"/>
    <lineage>
        <taxon>Bacteria</taxon>
        <taxon>Bacillati</taxon>
        <taxon>Actinomycetota</taxon>
        <taxon>Actinomycetes</taxon>
        <taxon>Propionibacteriales</taxon>
        <taxon>Nocardioidaceae</taxon>
        <taxon>Aeromicrobium</taxon>
    </lineage>
</organism>
<dbReference type="InterPro" id="IPR009081">
    <property type="entry name" value="PP-bd_ACP"/>
</dbReference>
<dbReference type="InterPro" id="IPR045851">
    <property type="entry name" value="AMP-bd_C_sf"/>
</dbReference>